<evidence type="ECO:0000259" key="4">
    <source>
        <dbReference type="Pfam" id="PF14432"/>
    </source>
</evidence>
<dbReference type="Gene3D" id="1.25.40.10">
    <property type="entry name" value="Tetratricopeptide repeat domain"/>
    <property type="match status" value="3"/>
</dbReference>
<feature type="domain" description="DYW" evidence="4">
    <location>
        <begin position="476"/>
        <end position="570"/>
    </location>
</feature>
<dbReference type="Pfam" id="PF14432">
    <property type="entry name" value="DYW_deaminase"/>
    <property type="match status" value="1"/>
</dbReference>
<dbReference type="AlphaFoldDB" id="A0A9P0Z0N6"/>
<reference evidence="5" key="1">
    <citation type="submission" date="2022-07" db="EMBL/GenBank/DDBJ databases">
        <authorList>
            <person name="Macas J."/>
            <person name="Novak P."/>
            <person name="Neumann P."/>
        </authorList>
    </citation>
    <scope>NUCLEOTIDE SEQUENCE</scope>
</reference>
<evidence type="ECO:0000256" key="2">
    <source>
        <dbReference type="ARBA" id="ARBA00022737"/>
    </source>
</evidence>
<dbReference type="PANTHER" id="PTHR47926:SF464">
    <property type="entry name" value="DYW DOMAIN-CONTAINING PROTEIN"/>
    <property type="match status" value="1"/>
</dbReference>
<dbReference type="GO" id="GO:0009451">
    <property type="term" value="P:RNA modification"/>
    <property type="evidence" value="ECO:0007669"/>
    <property type="project" value="InterPro"/>
</dbReference>
<dbReference type="PROSITE" id="PS51375">
    <property type="entry name" value="PPR"/>
    <property type="match status" value="4"/>
</dbReference>
<dbReference type="FunFam" id="1.25.40.10:FF:000090">
    <property type="entry name" value="Pentatricopeptide repeat-containing protein, chloroplastic"/>
    <property type="match status" value="1"/>
</dbReference>
<dbReference type="SUPFAM" id="SSF48452">
    <property type="entry name" value="TPR-like"/>
    <property type="match status" value="1"/>
</dbReference>
<feature type="repeat" description="PPR" evidence="3">
    <location>
        <begin position="261"/>
        <end position="295"/>
    </location>
</feature>
<dbReference type="InterPro" id="IPR046960">
    <property type="entry name" value="PPR_At4g14850-like_plant"/>
</dbReference>
<dbReference type="InterPro" id="IPR046848">
    <property type="entry name" value="E_motif"/>
</dbReference>
<keyword evidence="2" id="KW-0677">Repeat</keyword>
<dbReference type="NCBIfam" id="TIGR00756">
    <property type="entry name" value="PPR"/>
    <property type="match status" value="3"/>
</dbReference>
<dbReference type="Proteomes" id="UP001152484">
    <property type="component" value="Unassembled WGS sequence"/>
</dbReference>
<dbReference type="InterPro" id="IPR032867">
    <property type="entry name" value="DYW_dom"/>
</dbReference>
<proteinExistence type="inferred from homology"/>
<comment type="caution">
    <text evidence="5">The sequence shown here is derived from an EMBL/GenBank/DDBJ whole genome shotgun (WGS) entry which is preliminary data.</text>
</comment>
<evidence type="ECO:0000256" key="1">
    <source>
        <dbReference type="ARBA" id="ARBA00006643"/>
    </source>
</evidence>
<gene>
    <name evidence="5" type="ORF">CEURO_LOCUS8961</name>
</gene>
<evidence type="ECO:0000313" key="6">
    <source>
        <dbReference type="Proteomes" id="UP001152484"/>
    </source>
</evidence>
<comment type="similarity">
    <text evidence="1">Belongs to the PPR family. PCMP-H subfamily.</text>
</comment>
<dbReference type="GO" id="GO:0008270">
    <property type="term" value="F:zinc ion binding"/>
    <property type="evidence" value="ECO:0007669"/>
    <property type="project" value="InterPro"/>
</dbReference>
<dbReference type="OrthoDB" id="1912849at2759"/>
<dbReference type="InterPro" id="IPR002885">
    <property type="entry name" value="PPR_rpt"/>
</dbReference>
<dbReference type="EMBL" id="CAMAPE010000017">
    <property type="protein sequence ID" value="CAH9084317.1"/>
    <property type="molecule type" value="Genomic_DNA"/>
</dbReference>
<evidence type="ECO:0000256" key="3">
    <source>
        <dbReference type="PROSITE-ProRule" id="PRU00708"/>
    </source>
</evidence>
<dbReference type="InterPro" id="IPR011990">
    <property type="entry name" value="TPR-like_helical_dom_sf"/>
</dbReference>
<dbReference type="Pfam" id="PF01535">
    <property type="entry name" value="PPR"/>
    <property type="match status" value="5"/>
</dbReference>
<feature type="repeat" description="PPR" evidence="3">
    <location>
        <begin position="398"/>
        <end position="432"/>
    </location>
</feature>
<sequence length="570" mass="63791">MSVSFATEPVDPRCVHTQSIKTGAAATNRGALNNLITIYSKSGCRSEAVRIFQSIPTPNVVSWTCLISTFHDSFLSFHHFLSMLRHPGRILPNNRTFAALLKTCASLSAFSFGIQVHSFAHKLGLSSEPFTASALVSFYCKMRFLDNAQKVFNETPDKDEVCFSSMIVGLAQNCRAIEALSHFVEMKRNGVASTTHSVSGALRAASEMAMFEQCRILHAHAVITGLDSNVVVGSAMIDGYGRCGLIREARAVFDGPGILLNAVGWSTLMSAYAQQGDFNSVVELFGSMLSQGMQPDQYSFLAVLTAFCHSGMAEEAERWFRRMQEDHGLEPWLEHYTCLIYAMGKAGQLESAEMVASTMPFKPDAAVWRALLSTSAYHGKTDMAWKMRDRLLEINPNDDSAYVLLANAFASAGRWDEVKHVWKAMKEKGIRKEGGRSWIELHGQIHVFLAEDRTHVRRDEIYEKLGELKGEIEKLGYVPVWNEMLHDVDEKQKTEALWYHSEKLALAFGLLSGSTPPGKPLRIVKNLRICRDCHEAFKYISRLVEREVIVRDANRYHTFLHGSCSCGDHW</sequence>
<protein>
    <recommendedName>
        <fullName evidence="4">DYW domain-containing protein</fullName>
    </recommendedName>
</protein>
<organism evidence="5 6">
    <name type="scientific">Cuscuta europaea</name>
    <name type="common">European dodder</name>
    <dbReference type="NCBI Taxonomy" id="41803"/>
    <lineage>
        <taxon>Eukaryota</taxon>
        <taxon>Viridiplantae</taxon>
        <taxon>Streptophyta</taxon>
        <taxon>Embryophyta</taxon>
        <taxon>Tracheophyta</taxon>
        <taxon>Spermatophyta</taxon>
        <taxon>Magnoliopsida</taxon>
        <taxon>eudicotyledons</taxon>
        <taxon>Gunneridae</taxon>
        <taxon>Pentapetalae</taxon>
        <taxon>asterids</taxon>
        <taxon>lamiids</taxon>
        <taxon>Solanales</taxon>
        <taxon>Convolvulaceae</taxon>
        <taxon>Cuscuteae</taxon>
        <taxon>Cuscuta</taxon>
        <taxon>Cuscuta subgen. Cuscuta</taxon>
    </lineage>
</organism>
<accession>A0A9P0Z0N6</accession>
<feature type="repeat" description="PPR" evidence="3">
    <location>
        <begin position="159"/>
        <end position="193"/>
    </location>
</feature>
<feature type="repeat" description="PPR" evidence="3">
    <location>
        <begin position="296"/>
        <end position="331"/>
    </location>
</feature>
<dbReference type="Pfam" id="PF20431">
    <property type="entry name" value="E_motif"/>
    <property type="match status" value="1"/>
</dbReference>
<dbReference type="GO" id="GO:0003723">
    <property type="term" value="F:RNA binding"/>
    <property type="evidence" value="ECO:0007669"/>
    <property type="project" value="InterPro"/>
</dbReference>
<name>A0A9P0Z0N6_CUSEU</name>
<keyword evidence="6" id="KW-1185">Reference proteome</keyword>
<dbReference type="PANTHER" id="PTHR47926">
    <property type="entry name" value="PENTATRICOPEPTIDE REPEAT-CONTAINING PROTEIN"/>
    <property type="match status" value="1"/>
</dbReference>
<evidence type="ECO:0000313" key="5">
    <source>
        <dbReference type="EMBL" id="CAH9084317.1"/>
    </source>
</evidence>
<dbReference type="Pfam" id="PF13041">
    <property type="entry name" value="PPR_2"/>
    <property type="match status" value="1"/>
</dbReference>